<gene>
    <name evidence="4" type="ORF">AKAME5_002621200</name>
</gene>
<dbReference type="GO" id="GO:0016887">
    <property type="term" value="F:ATP hydrolysis activity"/>
    <property type="evidence" value="ECO:0007669"/>
    <property type="project" value="TreeGrafter"/>
</dbReference>
<protein>
    <submittedName>
        <fullName evidence="4">ATP-dependent RNA helicase A</fullName>
    </submittedName>
</protein>
<reference evidence="4" key="1">
    <citation type="submission" date="2022-08" db="EMBL/GenBank/DDBJ databases">
        <title>Genome sequencing of akame (Lates japonicus).</title>
        <authorList>
            <person name="Hashiguchi Y."/>
            <person name="Takahashi H."/>
        </authorList>
    </citation>
    <scope>NUCLEOTIDE SEQUENCE</scope>
    <source>
        <strain evidence="4">Kochi</strain>
    </source>
</reference>
<organism evidence="4 5">
    <name type="scientific">Lates japonicus</name>
    <name type="common">Japanese lates</name>
    <dbReference type="NCBI Taxonomy" id="270547"/>
    <lineage>
        <taxon>Eukaryota</taxon>
        <taxon>Metazoa</taxon>
        <taxon>Chordata</taxon>
        <taxon>Craniata</taxon>
        <taxon>Vertebrata</taxon>
        <taxon>Euteleostomi</taxon>
        <taxon>Actinopterygii</taxon>
        <taxon>Neopterygii</taxon>
        <taxon>Teleostei</taxon>
        <taxon>Neoteleostei</taxon>
        <taxon>Acanthomorphata</taxon>
        <taxon>Carangaria</taxon>
        <taxon>Carangaria incertae sedis</taxon>
        <taxon>Centropomidae</taxon>
        <taxon>Lates</taxon>
    </lineage>
</organism>
<dbReference type="PANTHER" id="PTHR18934">
    <property type="entry name" value="ATP-DEPENDENT RNA HELICASE"/>
    <property type="match status" value="1"/>
</dbReference>
<dbReference type="Proteomes" id="UP001279410">
    <property type="component" value="Unassembled WGS sequence"/>
</dbReference>
<keyword evidence="2 4" id="KW-0547">Nucleotide-binding</keyword>
<name>A0AAD3RNW9_LATJO</name>
<proteinExistence type="predicted"/>
<dbReference type="GO" id="GO:0050684">
    <property type="term" value="P:regulation of mRNA processing"/>
    <property type="evidence" value="ECO:0007669"/>
    <property type="project" value="TreeGrafter"/>
</dbReference>
<dbReference type="GO" id="GO:0003723">
    <property type="term" value="F:RNA binding"/>
    <property type="evidence" value="ECO:0007669"/>
    <property type="project" value="TreeGrafter"/>
</dbReference>
<keyword evidence="2 4" id="KW-0347">Helicase</keyword>
<dbReference type="GO" id="GO:0005730">
    <property type="term" value="C:nucleolus"/>
    <property type="evidence" value="ECO:0007669"/>
    <property type="project" value="TreeGrafter"/>
</dbReference>
<dbReference type="AlphaFoldDB" id="A0AAD3RNW9"/>
<sequence>MTSCGSGPGLAATRCPSNTFEEEIMAAQQPADHQRADGLRKTTQVPQYILTASSREAESVRLQYHQWSPAQTGSALCPWLRESPREGRTRRSCGYSPPSPPSDPTPASSSAPLAHDFLMMVLRDVVQAYPEVRVILMSATIDTTMFREYFFNCPIIEVLGRTFPVQEYFLEDCIQMTNFIPPPVDRKKKDKDEEGDDDVRNLLL</sequence>
<evidence type="ECO:0000313" key="5">
    <source>
        <dbReference type="Proteomes" id="UP001279410"/>
    </source>
</evidence>
<evidence type="ECO:0000256" key="1">
    <source>
        <dbReference type="ARBA" id="ARBA00022801"/>
    </source>
</evidence>
<evidence type="ECO:0000256" key="3">
    <source>
        <dbReference type="SAM" id="MobiDB-lite"/>
    </source>
</evidence>
<dbReference type="GO" id="GO:0003724">
    <property type="term" value="F:RNA helicase activity"/>
    <property type="evidence" value="ECO:0007669"/>
    <property type="project" value="TreeGrafter"/>
</dbReference>
<dbReference type="Gene3D" id="3.40.50.300">
    <property type="entry name" value="P-loop containing nucleotide triphosphate hydrolases"/>
    <property type="match status" value="1"/>
</dbReference>
<evidence type="ECO:0000256" key="2">
    <source>
        <dbReference type="ARBA" id="ARBA00022806"/>
    </source>
</evidence>
<accession>A0AAD3RNW9</accession>
<dbReference type="InterPro" id="IPR027417">
    <property type="entry name" value="P-loop_NTPase"/>
</dbReference>
<dbReference type="GO" id="GO:1990904">
    <property type="term" value="C:ribonucleoprotein complex"/>
    <property type="evidence" value="ECO:0007669"/>
    <property type="project" value="TreeGrafter"/>
</dbReference>
<dbReference type="GO" id="GO:0045944">
    <property type="term" value="P:positive regulation of transcription by RNA polymerase II"/>
    <property type="evidence" value="ECO:0007669"/>
    <property type="project" value="TreeGrafter"/>
</dbReference>
<keyword evidence="1" id="KW-0378">Hydrolase</keyword>
<dbReference type="GO" id="GO:0043138">
    <property type="term" value="F:3'-5' DNA helicase activity"/>
    <property type="evidence" value="ECO:0007669"/>
    <property type="project" value="TreeGrafter"/>
</dbReference>
<keyword evidence="5" id="KW-1185">Reference proteome</keyword>
<evidence type="ECO:0000313" key="4">
    <source>
        <dbReference type="EMBL" id="GLD74880.1"/>
    </source>
</evidence>
<dbReference type="PANTHER" id="PTHR18934:SF119">
    <property type="entry name" value="ATP-DEPENDENT RNA HELICASE A"/>
    <property type="match status" value="1"/>
</dbReference>
<comment type="caution">
    <text evidence="4">The sequence shown here is derived from an EMBL/GenBank/DDBJ whole genome shotgun (WGS) entry which is preliminary data.</text>
</comment>
<dbReference type="EMBL" id="BRZM01002555">
    <property type="protein sequence ID" value="GLD74880.1"/>
    <property type="molecule type" value="Genomic_DNA"/>
</dbReference>
<feature type="region of interest" description="Disordered" evidence="3">
    <location>
        <begin position="86"/>
        <end position="110"/>
    </location>
</feature>
<keyword evidence="2 4" id="KW-0067">ATP-binding</keyword>